<evidence type="ECO:0000313" key="2">
    <source>
        <dbReference type="EMBL" id="AHY24994.1"/>
    </source>
</evidence>
<dbReference type="KEGG" id="vg:26637925"/>
<evidence type="ECO:0000313" key="3">
    <source>
        <dbReference type="Proteomes" id="UP000030739"/>
    </source>
</evidence>
<evidence type="ECO:0000256" key="1">
    <source>
        <dbReference type="SAM" id="MobiDB-lite"/>
    </source>
</evidence>
<reference evidence="2 3" key="1">
    <citation type="journal article" date="2015" name="Plant Pathol. J.">
        <title>Isolation and Genomic Characterization of the T4-Like Bacteriophage PM2 Infecting Pectobacterium carotovorum subsp. carotovorum.</title>
        <authorList>
            <person name="Lim J.A."/>
            <person name="Lee D.H."/>
            <person name="Heu S."/>
        </authorList>
    </citation>
    <scope>NUCLEOTIDE SEQUENCE [LARGE SCALE GENOMIC DNA]</scope>
</reference>
<dbReference type="RefSeq" id="YP_009211453.1">
    <property type="nucleotide sequence ID" value="NC_028940.1"/>
</dbReference>
<gene>
    <name evidence="2" type="ORF">PM2_032</name>
</gene>
<dbReference type="OrthoDB" id="27220at10239"/>
<accession>A0A0A0PZE4</accession>
<keyword evidence="3" id="KW-1185">Reference proteome</keyword>
<dbReference type="Proteomes" id="UP000030739">
    <property type="component" value="Segment"/>
</dbReference>
<name>A0A0A0PZE4_9CAUD</name>
<proteinExistence type="predicted"/>
<organism evidence="2 3">
    <name type="scientific">Pectobacterium bacteriophage PM2</name>
    <dbReference type="NCBI Taxonomy" id="1429794"/>
    <lineage>
        <taxon>Viruses</taxon>
        <taxon>Duplodnaviria</taxon>
        <taxon>Heunggongvirae</taxon>
        <taxon>Uroviricota</taxon>
        <taxon>Caudoviricetes</taxon>
        <taxon>Pantevenvirales</taxon>
        <taxon>Straboviridae</taxon>
        <taxon>Tevenvirinae</taxon>
        <taxon>Mosugukvirus</taxon>
        <taxon>Mosugukvirus pm2</taxon>
    </lineage>
</organism>
<protein>
    <submittedName>
        <fullName evidence="2">Uncharacterized protein</fullName>
    </submittedName>
</protein>
<dbReference type="GeneID" id="26637925"/>
<dbReference type="EMBL" id="KF835987">
    <property type="protein sequence ID" value="AHY24994.1"/>
    <property type="molecule type" value="Genomic_DNA"/>
</dbReference>
<feature type="region of interest" description="Disordered" evidence="1">
    <location>
        <begin position="29"/>
        <end position="56"/>
    </location>
</feature>
<sequence length="56" mass="6087">MLTYNEFIRLKEDMVAGDGGYDADNIASGTTSGAIVDLGPETIPSKKRKKEPEDKL</sequence>